<keyword evidence="2" id="KW-0238">DNA-binding</keyword>
<protein>
    <submittedName>
        <fullName evidence="5">Transcriptional regulator, AsnC family</fullName>
    </submittedName>
</protein>
<dbReference type="GO" id="GO:0005829">
    <property type="term" value="C:cytosol"/>
    <property type="evidence" value="ECO:0007669"/>
    <property type="project" value="TreeGrafter"/>
</dbReference>
<dbReference type="PANTHER" id="PTHR30154:SF34">
    <property type="entry name" value="TRANSCRIPTIONAL REGULATOR AZLB"/>
    <property type="match status" value="1"/>
</dbReference>
<evidence type="ECO:0000313" key="5">
    <source>
        <dbReference type="EMBL" id="AEA47360.1"/>
    </source>
</evidence>
<keyword evidence="1" id="KW-0805">Transcription regulation</keyword>
<dbReference type="SUPFAM" id="SSF54909">
    <property type="entry name" value="Dimeric alpha+beta barrel"/>
    <property type="match status" value="1"/>
</dbReference>
<dbReference type="RefSeq" id="WP_013684021.1">
    <property type="nucleotide sequence ID" value="NC_015320.1"/>
</dbReference>
<dbReference type="KEGG" id="ave:Arcve_1356"/>
<dbReference type="HOGENOM" id="CLU_091233_0_0_2"/>
<dbReference type="InterPro" id="IPR036390">
    <property type="entry name" value="WH_DNA-bd_sf"/>
</dbReference>
<proteinExistence type="predicted"/>
<name>F2KNF8_ARCVS</name>
<dbReference type="InterPro" id="IPR019888">
    <property type="entry name" value="Tscrpt_reg_AsnC-like"/>
</dbReference>
<dbReference type="STRING" id="693661.Arcve_1356"/>
<dbReference type="InterPro" id="IPR019887">
    <property type="entry name" value="Tscrpt_reg_AsnC/Lrp_C"/>
</dbReference>
<dbReference type="Pfam" id="PF13404">
    <property type="entry name" value="HTH_AsnC-type"/>
    <property type="match status" value="1"/>
</dbReference>
<dbReference type="GO" id="GO:0043200">
    <property type="term" value="P:response to amino acid"/>
    <property type="evidence" value="ECO:0007669"/>
    <property type="project" value="TreeGrafter"/>
</dbReference>
<gene>
    <name evidence="5" type="ordered locus">Arcve_1356</name>
</gene>
<dbReference type="eggNOG" id="arCOG01580">
    <property type="taxonomic scope" value="Archaea"/>
</dbReference>
<dbReference type="GeneID" id="10394478"/>
<dbReference type="SUPFAM" id="SSF46785">
    <property type="entry name" value="Winged helix' DNA-binding domain"/>
    <property type="match status" value="1"/>
</dbReference>
<keyword evidence="3" id="KW-0804">Transcription</keyword>
<dbReference type="AlphaFoldDB" id="F2KNF8"/>
<dbReference type="EMBL" id="CP002588">
    <property type="protein sequence ID" value="AEA47360.1"/>
    <property type="molecule type" value="Genomic_DNA"/>
</dbReference>
<dbReference type="Pfam" id="PF01037">
    <property type="entry name" value="AsnC_trans_reg"/>
    <property type="match status" value="1"/>
</dbReference>
<evidence type="ECO:0000256" key="1">
    <source>
        <dbReference type="ARBA" id="ARBA00023015"/>
    </source>
</evidence>
<evidence type="ECO:0000256" key="2">
    <source>
        <dbReference type="ARBA" id="ARBA00023125"/>
    </source>
</evidence>
<organism evidence="5 6">
    <name type="scientific">Archaeoglobus veneficus (strain DSM 11195 / SNP6)</name>
    <dbReference type="NCBI Taxonomy" id="693661"/>
    <lineage>
        <taxon>Archaea</taxon>
        <taxon>Methanobacteriati</taxon>
        <taxon>Methanobacteriota</taxon>
        <taxon>Archaeoglobi</taxon>
        <taxon>Archaeoglobales</taxon>
        <taxon>Archaeoglobaceae</taxon>
        <taxon>Archaeoglobus</taxon>
    </lineage>
</organism>
<dbReference type="InterPro" id="IPR011008">
    <property type="entry name" value="Dimeric_a/b-barrel"/>
</dbReference>
<feature type="domain" description="HTH asnC-type" evidence="4">
    <location>
        <begin position="1"/>
        <end position="61"/>
    </location>
</feature>
<evidence type="ECO:0000256" key="3">
    <source>
        <dbReference type="ARBA" id="ARBA00023163"/>
    </source>
</evidence>
<accession>F2KNF8</accession>
<reference evidence="5 6" key="1">
    <citation type="submission" date="2011-03" db="EMBL/GenBank/DDBJ databases">
        <title>The complete genome of Archaeoglobus veneficus SNP6.</title>
        <authorList>
            <consortium name="US DOE Joint Genome Institute (JGI-PGF)"/>
            <person name="Lucas S."/>
            <person name="Copeland A."/>
            <person name="Lapidus A."/>
            <person name="Bruce D."/>
            <person name="Goodwin L."/>
            <person name="Pitluck S."/>
            <person name="Kyrpides N."/>
            <person name="Mavromatis K."/>
            <person name="Pagani I."/>
            <person name="Ivanova N."/>
            <person name="Mikhailova N."/>
            <person name="Lu M."/>
            <person name="Detter J.C."/>
            <person name="Tapia R."/>
            <person name="Han C."/>
            <person name="Land M."/>
            <person name="Hauser L."/>
            <person name="Markowitz V."/>
            <person name="Cheng J.-F."/>
            <person name="Hugenholtz P."/>
            <person name="Woyke T."/>
            <person name="Wu D."/>
            <person name="Spring S."/>
            <person name="Brambilla E."/>
            <person name="Klenk H.-P."/>
            <person name="Eisen J.A."/>
        </authorList>
    </citation>
    <scope>NUCLEOTIDE SEQUENCE [LARGE SCALE GENOMIC DNA]</scope>
    <source>
        <strain evidence="6">SNP6</strain>
    </source>
</reference>
<sequence length="188" mass="21506">MDDKDRQIISMLQNNGRLPLSRIADIIGFSVMGVKKRVEKLESKGLMHVRAMLNVEKLGINLAIIAMEMENAEAIENVVEKFKECPRVLRFFVTTGAYNLFAIVIAEDYHTLESMSLERCSLRNQKGIRRFEIYPVQDVFYSSFFDIGVIPKKTREDAPCGVFCGECTRYRAERCVGCPTTVYYRGVL</sequence>
<dbReference type="PRINTS" id="PR00033">
    <property type="entry name" value="HTHASNC"/>
</dbReference>
<dbReference type="SMART" id="SM00344">
    <property type="entry name" value="HTH_ASNC"/>
    <property type="match status" value="1"/>
</dbReference>
<dbReference type="GO" id="GO:0043565">
    <property type="term" value="F:sequence-specific DNA binding"/>
    <property type="evidence" value="ECO:0007669"/>
    <property type="project" value="InterPro"/>
</dbReference>
<dbReference type="PANTHER" id="PTHR30154">
    <property type="entry name" value="LEUCINE-RESPONSIVE REGULATORY PROTEIN"/>
    <property type="match status" value="1"/>
</dbReference>
<dbReference type="InterPro" id="IPR036388">
    <property type="entry name" value="WH-like_DNA-bd_sf"/>
</dbReference>
<evidence type="ECO:0000313" key="6">
    <source>
        <dbReference type="Proteomes" id="UP000008136"/>
    </source>
</evidence>
<dbReference type="Gene3D" id="3.30.70.920">
    <property type="match status" value="1"/>
</dbReference>
<dbReference type="InterPro" id="IPR000485">
    <property type="entry name" value="AsnC-type_HTH_dom"/>
</dbReference>
<dbReference type="Proteomes" id="UP000008136">
    <property type="component" value="Chromosome"/>
</dbReference>
<dbReference type="PROSITE" id="PS50956">
    <property type="entry name" value="HTH_ASNC_2"/>
    <property type="match status" value="1"/>
</dbReference>
<evidence type="ECO:0000259" key="4">
    <source>
        <dbReference type="PROSITE" id="PS50956"/>
    </source>
</evidence>
<dbReference type="OrthoDB" id="6995at2157"/>
<dbReference type="Gene3D" id="1.10.10.10">
    <property type="entry name" value="Winged helix-like DNA-binding domain superfamily/Winged helix DNA-binding domain"/>
    <property type="match status" value="1"/>
</dbReference>
<keyword evidence="6" id="KW-1185">Reference proteome</keyword>